<dbReference type="GO" id="GO:0001682">
    <property type="term" value="P:tRNA 5'-leader removal"/>
    <property type="evidence" value="ECO:0007669"/>
    <property type="project" value="UniProtKB-UniRule"/>
</dbReference>
<evidence type="ECO:0000256" key="5">
    <source>
        <dbReference type="ARBA" id="ARBA00022884"/>
    </source>
</evidence>
<dbReference type="GO" id="GO:0004526">
    <property type="term" value="F:ribonuclease P activity"/>
    <property type="evidence" value="ECO:0007669"/>
    <property type="project" value="UniProtKB-UniRule"/>
</dbReference>
<accession>A0A090AIN6</accession>
<reference evidence="9" key="1">
    <citation type="submission" date="2013-11" db="EMBL/GenBank/DDBJ databases">
        <title>Symbiont-containing voluminous jelly as an extraordinary maternal gift for overwintering insect nymphs.</title>
        <authorList>
            <person name="Kaiwa N."/>
            <person name="Hosokawa T."/>
            <person name="Nikoh N."/>
            <person name="Meng X.Y."/>
            <person name="Tanahashi M."/>
            <person name="Moriyama M."/>
            <person name="Maeda T."/>
            <person name="Yamaguchi K."/>
            <person name="Shigenobu S."/>
            <person name="Ito M."/>
            <person name="Fukatsu T."/>
        </authorList>
    </citation>
    <scope>NUCLEOTIDE SEQUENCE [LARGE SCALE GENOMIC DNA]</scope>
    <source>
        <strain evidence="9">UwTKB</strain>
    </source>
</reference>
<dbReference type="RefSeq" id="WP_041062265.1">
    <property type="nucleotide sequence ID" value="NZ_AP014521.1"/>
</dbReference>
<keyword evidence="1 6" id="KW-0819">tRNA processing</keyword>
<dbReference type="OrthoDB" id="9796422at2"/>
<dbReference type="HAMAP" id="MF_00227">
    <property type="entry name" value="RNase_P"/>
    <property type="match status" value="1"/>
</dbReference>
<comment type="catalytic activity">
    <reaction evidence="6">
        <text>Endonucleolytic cleavage of RNA, removing 5'-extranucleotides from tRNA precursor.</text>
        <dbReference type="EC" id="3.1.26.5"/>
    </reaction>
</comment>
<dbReference type="Gene3D" id="3.30.230.10">
    <property type="match status" value="1"/>
</dbReference>
<dbReference type="InterPro" id="IPR020568">
    <property type="entry name" value="Ribosomal_Su5_D2-typ_SF"/>
</dbReference>
<keyword evidence="4 6" id="KW-0378">Hydrolase</keyword>
<comment type="function">
    <text evidence="6">RNaseP catalyzes the removal of the 5'-leader sequence from pre-tRNA to produce the mature 5'-terminus. It can also cleave other RNA substrates such as 4.5S RNA. The protein component plays an auxiliary but essential role in vivo by binding to the 5'-leader sequence and broadening the substrate specificity of the ribozyme.</text>
</comment>
<dbReference type="AlphaFoldDB" id="A0A090AIN6"/>
<dbReference type="PANTHER" id="PTHR33992">
    <property type="entry name" value="RIBONUCLEASE P PROTEIN COMPONENT"/>
    <property type="match status" value="1"/>
</dbReference>
<dbReference type="STRING" id="1410383.TGUWTKB_0150"/>
<dbReference type="KEGG" id="sbw:TGUWTKB_0150"/>
<evidence type="ECO:0000256" key="1">
    <source>
        <dbReference type="ARBA" id="ARBA00022694"/>
    </source>
</evidence>
<name>A0A090AIN6_9ENTR</name>
<evidence type="ECO:0000256" key="4">
    <source>
        <dbReference type="ARBA" id="ARBA00022801"/>
    </source>
</evidence>
<evidence type="ECO:0000256" key="3">
    <source>
        <dbReference type="ARBA" id="ARBA00022759"/>
    </source>
</evidence>
<keyword evidence="3 6" id="KW-0255">Endonuclease</keyword>
<proteinExistence type="inferred from homology"/>
<sequence length="117" mass="14448">MKNLNLTFPKNLKLLKKRDFYNVFKQSKKIHTKEITVFFSFNLFKNPRIGIIIGKKYIKYSHDRNRIKRLIKENFRLFQHRLPNVDFVIMIKKDICNFSNKKITNLMEQMWYYLQKI</sequence>
<keyword evidence="2 6" id="KW-0540">Nuclease</keyword>
<protein>
    <recommendedName>
        <fullName evidence="6 7">Ribonuclease P protein component</fullName>
        <shortName evidence="6">RNase P protein</shortName>
        <shortName evidence="6">RNaseP protein</shortName>
        <ecNumber evidence="6 7">3.1.26.5</ecNumber>
    </recommendedName>
    <alternativeName>
        <fullName evidence="6">Protein C5</fullName>
    </alternativeName>
</protein>
<dbReference type="InterPro" id="IPR014721">
    <property type="entry name" value="Ribsml_uS5_D2-typ_fold_subgr"/>
</dbReference>
<dbReference type="HOGENOM" id="CLU_117179_11_0_6"/>
<evidence type="ECO:0000313" key="9">
    <source>
        <dbReference type="Proteomes" id="UP000031627"/>
    </source>
</evidence>
<evidence type="ECO:0000256" key="6">
    <source>
        <dbReference type="HAMAP-Rule" id="MF_00227"/>
    </source>
</evidence>
<dbReference type="SUPFAM" id="SSF54211">
    <property type="entry name" value="Ribosomal protein S5 domain 2-like"/>
    <property type="match status" value="1"/>
</dbReference>
<dbReference type="EC" id="3.1.26.5" evidence="6 7"/>
<dbReference type="PANTHER" id="PTHR33992:SF1">
    <property type="entry name" value="RIBONUCLEASE P PROTEIN COMPONENT"/>
    <property type="match status" value="1"/>
</dbReference>
<comment type="subunit">
    <text evidence="6">Consists of a catalytic RNA component (M1 or rnpB) and a protein subunit.</text>
</comment>
<dbReference type="Proteomes" id="UP000031627">
    <property type="component" value="Chromosome"/>
</dbReference>
<dbReference type="NCBIfam" id="TIGR00188">
    <property type="entry name" value="rnpA"/>
    <property type="match status" value="1"/>
</dbReference>
<organism evidence="8 9">
    <name type="scientific">Candidatus Tachikawaea gelatinosa</name>
    <dbReference type="NCBI Taxonomy" id="1410383"/>
    <lineage>
        <taxon>Bacteria</taxon>
        <taxon>Pseudomonadati</taxon>
        <taxon>Pseudomonadota</taxon>
        <taxon>Gammaproteobacteria</taxon>
        <taxon>Enterobacterales</taxon>
        <taxon>Enterobacteriaceae</taxon>
        <taxon>Candidatus Tachikawaea</taxon>
    </lineage>
</organism>
<comment type="similarity">
    <text evidence="6">Belongs to the RnpA family.</text>
</comment>
<keyword evidence="9" id="KW-1185">Reference proteome</keyword>
<dbReference type="GO" id="GO:0042781">
    <property type="term" value="F:3'-tRNA processing endoribonuclease activity"/>
    <property type="evidence" value="ECO:0007669"/>
    <property type="project" value="TreeGrafter"/>
</dbReference>
<dbReference type="InterPro" id="IPR000100">
    <property type="entry name" value="RNase_P"/>
</dbReference>
<dbReference type="EMBL" id="AP014521">
    <property type="protein sequence ID" value="BAP58278.1"/>
    <property type="molecule type" value="Genomic_DNA"/>
</dbReference>
<dbReference type="GO" id="GO:0000049">
    <property type="term" value="F:tRNA binding"/>
    <property type="evidence" value="ECO:0007669"/>
    <property type="project" value="UniProtKB-UniRule"/>
</dbReference>
<evidence type="ECO:0000256" key="2">
    <source>
        <dbReference type="ARBA" id="ARBA00022722"/>
    </source>
</evidence>
<evidence type="ECO:0000256" key="7">
    <source>
        <dbReference type="NCBIfam" id="TIGR00188"/>
    </source>
</evidence>
<reference evidence="8 9" key="2">
    <citation type="journal article" date="2014" name="Curr. Biol.">
        <title>Symbiont-Supplemented Maternal Investment Underpinning Host's Ecological Adaptation.</title>
        <authorList>
            <person name="Kaiwa N."/>
            <person name="Hosokawa T."/>
            <person name="Nikoh N."/>
            <person name="Tanahashi M."/>
            <person name="Moriyama M."/>
            <person name="Meng X.Y."/>
            <person name="Maeda T."/>
            <person name="Yamaguchi K."/>
            <person name="Shigenobu S."/>
            <person name="Ito M."/>
            <person name="Fukatsu T."/>
        </authorList>
    </citation>
    <scope>NUCLEOTIDE SEQUENCE [LARGE SCALE GENOMIC DNA]</scope>
    <source>
        <strain evidence="8 9">UwTKB</strain>
    </source>
</reference>
<gene>
    <name evidence="6 8" type="primary">rnpA</name>
    <name evidence="8" type="ORF">TGUWTKB_0150</name>
</gene>
<dbReference type="Pfam" id="PF00825">
    <property type="entry name" value="Ribonuclease_P"/>
    <property type="match status" value="1"/>
</dbReference>
<evidence type="ECO:0000313" key="8">
    <source>
        <dbReference type="EMBL" id="BAP58278.1"/>
    </source>
</evidence>
<dbReference type="GO" id="GO:0030677">
    <property type="term" value="C:ribonuclease P complex"/>
    <property type="evidence" value="ECO:0007669"/>
    <property type="project" value="TreeGrafter"/>
</dbReference>
<keyword evidence="5 6" id="KW-0694">RNA-binding</keyword>